<feature type="domain" description="FecR protein" evidence="1">
    <location>
        <begin position="107"/>
        <end position="196"/>
    </location>
</feature>
<dbReference type="Pfam" id="PF04773">
    <property type="entry name" value="FecR"/>
    <property type="match status" value="1"/>
</dbReference>
<evidence type="ECO:0000313" key="4">
    <source>
        <dbReference type="Proteomes" id="UP001106592"/>
    </source>
</evidence>
<dbReference type="InterPro" id="IPR032623">
    <property type="entry name" value="FecR_N"/>
</dbReference>
<sequence>MSVSPATLRQAAEWLVRLDDDASPADQQAFSAWLAANPEHQEAVRVLQGSLAPLRELPRAPARAALKRVAARPAGKRALKALALGLALLLPVSALIQHYPPAYLLADIRTGTGQWSTQQLPDGSRLSLDGRSAVDLHFDARSRTLRLLSGEILLDVAKDASRPFLVVTEHGSIRALGTRFVVERSDASTRLAMLESSTEVKSAASTRTVGAGQQVRFDAHGIQPTEAIDAAGLEQAWANHQLVIREQPLGEVLERLGRNHGGYLLFDAKALAHLKVSAVLPADDSQRALRLLARSFPIRLEHYTPWVTRITLE</sequence>
<proteinExistence type="predicted"/>
<organism evidence="3 4">
    <name type="scientific">Pseudomonas aegrilactucae</name>
    <dbReference type="NCBI Taxonomy" id="2854028"/>
    <lineage>
        <taxon>Bacteria</taxon>
        <taxon>Pseudomonadati</taxon>
        <taxon>Pseudomonadota</taxon>
        <taxon>Gammaproteobacteria</taxon>
        <taxon>Pseudomonadales</taxon>
        <taxon>Pseudomonadaceae</taxon>
        <taxon>Pseudomonas</taxon>
    </lineage>
</organism>
<evidence type="ECO:0000259" key="1">
    <source>
        <dbReference type="Pfam" id="PF04773"/>
    </source>
</evidence>
<comment type="caution">
    <text evidence="3">The sequence shown here is derived from an EMBL/GenBank/DDBJ whole genome shotgun (WGS) entry which is preliminary data.</text>
</comment>
<evidence type="ECO:0000313" key="3">
    <source>
        <dbReference type="EMBL" id="MBV6288620.1"/>
    </source>
</evidence>
<dbReference type="AlphaFoldDB" id="A0A9Q3AFT3"/>
<dbReference type="EMBL" id="JAHTBI010000055">
    <property type="protein sequence ID" value="MBV6288620.1"/>
    <property type="molecule type" value="Genomic_DNA"/>
</dbReference>
<dbReference type="PANTHER" id="PTHR30273">
    <property type="entry name" value="PERIPLASMIC SIGNAL SENSOR AND SIGMA FACTOR ACTIVATOR FECR-RELATED"/>
    <property type="match status" value="1"/>
</dbReference>
<dbReference type="Proteomes" id="UP001106592">
    <property type="component" value="Unassembled WGS sequence"/>
</dbReference>
<dbReference type="PANTHER" id="PTHR30273:SF2">
    <property type="entry name" value="PROTEIN FECR"/>
    <property type="match status" value="1"/>
</dbReference>
<dbReference type="InterPro" id="IPR006860">
    <property type="entry name" value="FecR"/>
</dbReference>
<dbReference type="InterPro" id="IPR012373">
    <property type="entry name" value="Ferrdict_sens_TM"/>
</dbReference>
<dbReference type="PIRSF" id="PIRSF018266">
    <property type="entry name" value="FecR"/>
    <property type="match status" value="1"/>
</dbReference>
<gene>
    <name evidence="3" type="ORF">KUO17_16550</name>
</gene>
<reference evidence="3" key="1">
    <citation type="journal article" date="2022" name="Int. J. Syst. Evol. Microbiol.">
        <title>Pseudomonas aegrilactucae sp. nov. and Pseudomonas morbosilactucae sp. nov., pathogens causing bacterial rot of lettuce in Japan.</title>
        <authorList>
            <person name="Sawada H."/>
            <person name="Fujikawa T."/>
            <person name="Satou M."/>
        </authorList>
    </citation>
    <scope>NUCLEOTIDE SEQUENCE</scope>
    <source>
        <strain evidence="3">MAFF 301350</strain>
    </source>
</reference>
<reference evidence="3" key="2">
    <citation type="journal article" date="2023" name="Plant Pathol.">
        <title>Dismantling and reorganizing Pseudomonas marginalis sensu#lato.</title>
        <authorList>
            <person name="Sawada H."/>
            <person name="Fujikawa T."/>
            <person name="Satou M."/>
        </authorList>
    </citation>
    <scope>NUCLEOTIDE SEQUENCE</scope>
    <source>
        <strain evidence="3">MAFF 301350</strain>
    </source>
</reference>
<dbReference type="Pfam" id="PF16220">
    <property type="entry name" value="DUF4880"/>
    <property type="match status" value="1"/>
</dbReference>
<name>A0A9Q3AFT3_9PSED</name>
<dbReference type="GO" id="GO:0016989">
    <property type="term" value="F:sigma factor antagonist activity"/>
    <property type="evidence" value="ECO:0007669"/>
    <property type="project" value="TreeGrafter"/>
</dbReference>
<feature type="domain" description="FecR N-terminal" evidence="2">
    <location>
        <begin position="9"/>
        <end position="43"/>
    </location>
</feature>
<protein>
    <submittedName>
        <fullName evidence="3">FecR family protein</fullName>
    </submittedName>
</protein>
<accession>A0A9Q3AFT3</accession>
<dbReference type="RefSeq" id="WP_217976617.1">
    <property type="nucleotide sequence ID" value="NZ_JAHTBI010000055.1"/>
</dbReference>
<evidence type="ECO:0000259" key="2">
    <source>
        <dbReference type="Pfam" id="PF16220"/>
    </source>
</evidence>
<keyword evidence="4" id="KW-1185">Reference proteome</keyword>